<evidence type="ECO:0000313" key="2">
    <source>
        <dbReference type="Proteomes" id="UP000809431"/>
    </source>
</evidence>
<organism evidence="1 2">
    <name type="scientific">Jeongeupia naejangsanensis</name>
    <dbReference type="NCBI Taxonomy" id="613195"/>
    <lineage>
        <taxon>Bacteria</taxon>
        <taxon>Pseudomonadati</taxon>
        <taxon>Pseudomonadota</taxon>
        <taxon>Betaproteobacteria</taxon>
        <taxon>Neisseriales</taxon>
        <taxon>Chitinibacteraceae</taxon>
        <taxon>Jeongeupia</taxon>
    </lineage>
</organism>
<keyword evidence="2" id="KW-1185">Reference proteome</keyword>
<proteinExistence type="predicted"/>
<name>A0ABS2BPM3_9NEIS</name>
<accession>A0ABS2BPM3</accession>
<evidence type="ECO:0008006" key="3">
    <source>
        <dbReference type="Google" id="ProtNLM"/>
    </source>
</evidence>
<dbReference type="EMBL" id="JAESND010000007">
    <property type="protein sequence ID" value="MBM3116993.1"/>
    <property type="molecule type" value="Genomic_DNA"/>
</dbReference>
<protein>
    <recommendedName>
        <fullName evidence="3">GNAT family N-acetyltransferase</fullName>
    </recommendedName>
</protein>
<reference evidence="1 2" key="1">
    <citation type="submission" date="2021-01" db="EMBL/GenBank/DDBJ databases">
        <title>Draft Genome Sequence and Polyhydroxyalkanoate Biosynthetic Potential of Jeongeupia naejangsanensis Type Strain DSM 24253.</title>
        <authorList>
            <person name="Turrini P."/>
            <person name="Artuso I."/>
            <person name="Lugli G.A."/>
            <person name="Frangipani E."/>
            <person name="Ventura M."/>
            <person name="Visca P."/>
        </authorList>
    </citation>
    <scope>NUCLEOTIDE SEQUENCE [LARGE SCALE GENOMIC DNA]</scope>
    <source>
        <strain evidence="1 2">DSM 24253</strain>
    </source>
</reference>
<dbReference type="RefSeq" id="WP_203539219.1">
    <property type="nucleotide sequence ID" value="NZ_JAESND010000007.1"/>
</dbReference>
<sequence>MHSMIAKEIDGIVLQAARNNAQWCDAVCRAHGLDSALDGDVWASPRRTPPYYPDAVTLNPTASEASVLARIDTGNPGCSVKDSFARLDLAPAGFEILFDAQWTHRPANASAGMPAATTSAIPLEWRRISSATGLADWEAAWGGTESTGLFRPALLTKEIAFLAGLDASGHIVAGAVANRTGDVVGLSNVFATDGIPADLAWHGSLALIATLWPGRAVVGYESGADLHTAIRHGFRPVGPLRIWLRAS</sequence>
<comment type="caution">
    <text evidence="1">The sequence shown here is derived from an EMBL/GenBank/DDBJ whole genome shotgun (WGS) entry which is preliminary data.</text>
</comment>
<dbReference type="Proteomes" id="UP000809431">
    <property type="component" value="Unassembled WGS sequence"/>
</dbReference>
<gene>
    <name evidence="1" type="ORF">JMJ54_14250</name>
</gene>
<evidence type="ECO:0000313" key="1">
    <source>
        <dbReference type="EMBL" id="MBM3116993.1"/>
    </source>
</evidence>